<dbReference type="PANTHER" id="PTHR41286:SF1">
    <property type="entry name" value="HNH NUCLEASE YAJD-RELATED"/>
    <property type="match status" value="1"/>
</dbReference>
<evidence type="ECO:0000256" key="1">
    <source>
        <dbReference type="ARBA" id="ARBA00022722"/>
    </source>
</evidence>
<sequence>MPRKPKRPCSYPGCPELVDGRFCKEHEKEYNRNYEKYKRDPKTHKRYGKAWRVIRKRYVAEHPLCEMCLKENKMTKVEEVHHILPLSRGGTNDEDNLMSLCKSCHSKIHAKSGDRFNNKNER</sequence>
<evidence type="ECO:0000313" key="7">
    <source>
        <dbReference type="Proteomes" id="UP000003280"/>
    </source>
</evidence>
<dbReference type="CDD" id="cd00085">
    <property type="entry name" value="HNHc"/>
    <property type="match status" value="1"/>
</dbReference>
<dbReference type="STRING" id="862517.HMPREF9225_0470"/>
<evidence type="ECO:0000256" key="4">
    <source>
        <dbReference type="ARBA" id="ARBA00040194"/>
    </source>
</evidence>
<dbReference type="GO" id="GO:0003676">
    <property type="term" value="F:nucleic acid binding"/>
    <property type="evidence" value="ECO:0007669"/>
    <property type="project" value="InterPro"/>
</dbReference>
<dbReference type="Proteomes" id="UP000003280">
    <property type="component" value="Unassembled WGS sequence"/>
</dbReference>
<dbReference type="GO" id="GO:0005829">
    <property type="term" value="C:cytosol"/>
    <property type="evidence" value="ECO:0007669"/>
    <property type="project" value="TreeGrafter"/>
</dbReference>
<gene>
    <name evidence="6" type="ORF">HMPREF9225_0470</name>
</gene>
<organism evidence="6 7">
    <name type="scientific">Peptoniphilus duerdenii ATCC BAA-1640</name>
    <dbReference type="NCBI Taxonomy" id="862517"/>
    <lineage>
        <taxon>Bacteria</taxon>
        <taxon>Bacillati</taxon>
        <taxon>Bacillota</taxon>
        <taxon>Tissierellia</taxon>
        <taxon>Tissierellales</taxon>
        <taxon>Peptoniphilaceae</taxon>
        <taxon>Peptoniphilus</taxon>
    </lineage>
</organism>
<keyword evidence="2" id="KW-0378">Hydrolase</keyword>
<keyword evidence="1" id="KW-0540">Nuclease</keyword>
<feature type="domain" description="HNH nuclease" evidence="5">
    <location>
        <begin position="49"/>
        <end position="106"/>
    </location>
</feature>
<comment type="similarity">
    <text evidence="3">Belongs to the HNH nuclease family.</text>
</comment>
<dbReference type="GO" id="GO:0008270">
    <property type="term" value="F:zinc ion binding"/>
    <property type="evidence" value="ECO:0007669"/>
    <property type="project" value="InterPro"/>
</dbReference>
<dbReference type="GO" id="GO:0016787">
    <property type="term" value="F:hydrolase activity"/>
    <property type="evidence" value="ECO:0007669"/>
    <property type="project" value="UniProtKB-KW"/>
</dbReference>
<evidence type="ECO:0000313" key="6">
    <source>
        <dbReference type="EMBL" id="EFM25926.1"/>
    </source>
</evidence>
<reference evidence="6 7" key="1">
    <citation type="submission" date="2010-07" db="EMBL/GenBank/DDBJ databases">
        <authorList>
            <person name="Muzny D."/>
            <person name="Qin X."/>
            <person name="Deng J."/>
            <person name="Jiang H."/>
            <person name="Liu Y."/>
            <person name="Qu J."/>
            <person name="Song X.-Z."/>
            <person name="Zhang L."/>
            <person name="Thornton R."/>
            <person name="Coyle M."/>
            <person name="Francisco L."/>
            <person name="Jackson L."/>
            <person name="Javaid M."/>
            <person name="Korchina V."/>
            <person name="Kovar C."/>
            <person name="Mata R."/>
            <person name="Mathew T."/>
            <person name="Ngo R."/>
            <person name="Nguyen L."/>
            <person name="Nguyen N."/>
            <person name="Okwuonu G."/>
            <person name="Ongeri F."/>
            <person name="Pham C."/>
            <person name="Simmons D."/>
            <person name="Wilczek-Boney K."/>
            <person name="Hale W."/>
            <person name="Jakkamsetti A."/>
            <person name="Pham P."/>
            <person name="Ruth R."/>
            <person name="San Lucas F."/>
            <person name="Warren J."/>
            <person name="Zhang J."/>
            <person name="Zhao Z."/>
            <person name="Zhou C."/>
            <person name="Zhu D."/>
            <person name="Lee S."/>
            <person name="Bess C."/>
            <person name="Blankenburg K."/>
            <person name="Forbes L."/>
            <person name="Fu Q."/>
            <person name="Gubbala S."/>
            <person name="Hirani K."/>
            <person name="Jayaseelan J.C."/>
            <person name="Lara F."/>
            <person name="Munidasa M."/>
            <person name="Palculict T."/>
            <person name="Patil S."/>
            <person name="Pu L.-L."/>
            <person name="Saada N."/>
            <person name="Tang L."/>
            <person name="Weissenberger G."/>
            <person name="Zhu Y."/>
            <person name="Hemphill L."/>
            <person name="Shang Y."/>
            <person name="Youmans B."/>
            <person name="Ayvaz T."/>
            <person name="Ross M."/>
            <person name="Santibanez J."/>
            <person name="Aqrawi P."/>
            <person name="Gross S."/>
            <person name="Joshi V."/>
            <person name="Fowler G."/>
            <person name="Nazareth L."/>
            <person name="Reid J."/>
            <person name="Worley K."/>
            <person name="Petrosino J."/>
            <person name="Highlander S."/>
            <person name="Gibbs R."/>
        </authorList>
    </citation>
    <scope>NUCLEOTIDE SEQUENCE [LARGE SCALE GENOMIC DNA]</scope>
    <source>
        <strain evidence="6 7">ATCC BAA-1640</strain>
    </source>
</reference>
<dbReference type="eggNOG" id="COG1403">
    <property type="taxonomic scope" value="Bacteria"/>
</dbReference>
<dbReference type="OrthoDB" id="9779761at2"/>
<dbReference type="PANTHER" id="PTHR41286">
    <property type="entry name" value="HNH NUCLEASE YAJD-RELATED"/>
    <property type="match status" value="1"/>
</dbReference>
<dbReference type="Gene3D" id="1.10.30.50">
    <property type="match status" value="1"/>
</dbReference>
<keyword evidence="7" id="KW-1185">Reference proteome</keyword>
<dbReference type="Pfam" id="PF01844">
    <property type="entry name" value="HNH"/>
    <property type="match status" value="1"/>
</dbReference>
<evidence type="ECO:0000256" key="3">
    <source>
        <dbReference type="ARBA" id="ARBA00038412"/>
    </source>
</evidence>
<dbReference type="EMBL" id="AEEH01000019">
    <property type="protein sequence ID" value="EFM25926.1"/>
    <property type="molecule type" value="Genomic_DNA"/>
</dbReference>
<comment type="caution">
    <text evidence="6">The sequence shown here is derived from an EMBL/GenBank/DDBJ whole genome shotgun (WGS) entry which is preliminary data.</text>
</comment>
<keyword evidence="6" id="KW-0255">Endonuclease</keyword>
<dbReference type="SMART" id="SM00507">
    <property type="entry name" value="HNHc"/>
    <property type="match status" value="1"/>
</dbReference>
<dbReference type="HOGENOM" id="CLU_108879_4_2_9"/>
<dbReference type="InterPro" id="IPR002711">
    <property type="entry name" value="HNH"/>
</dbReference>
<dbReference type="GO" id="GO:0004519">
    <property type="term" value="F:endonuclease activity"/>
    <property type="evidence" value="ECO:0007669"/>
    <property type="project" value="UniProtKB-KW"/>
</dbReference>
<protein>
    <recommendedName>
        <fullName evidence="4">Putative HNH nuclease YajD</fullName>
    </recommendedName>
</protein>
<dbReference type="RefSeq" id="WP_008901295.1">
    <property type="nucleotide sequence ID" value="NZ_GL397071.1"/>
</dbReference>
<dbReference type="InterPro" id="IPR003615">
    <property type="entry name" value="HNH_nuc"/>
</dbReference>
<dbReference type="AlphaFoldDB" id="E0NJY1"/>
<accession>E0NJY1</accession>
<name>E0NJY1_9FIRM</name>
<proteinExistence type="inferred from homology"/>
<evidence type="ECO:0000259" key="5">
    <source>
        <dbReference type="SMART" id="SM00507"/>
    </source>
</evidence>
<evidence type="ECO:0000256" key="2">
    <source>
        <dbReference type="ARBA" id="ARBA00022801"/>
    </source>
</evidence>